<evidence type="ECO:0000313" key="6">
    <source>
        <dbReference type="Proteomes" id="UP000310458"/>
    </source>
</evidence>
<dbReference type="InterPro" id="IPR008920">
    <property type="entry name" value="TF_FadR/GntR_C"/>
</dbReference>
<dbReference type="InterPro" id="IPR019885">
    <property type="entry name" value="Tscrpt_reg_HTH_AsnC-type_CS"/>
</dbReference>
<sequence length="264" mass="29625">MAPLVTTRWLLPYDRCMKQMPDVSSNGRDQKTRGEPFTAAHFSDPILGDLVELLRTKEPGDRMPSERELAARLGVSRTALRDRIGQLEAFGVLERREREGAIYTGLRPEKMGEVLILGLISSEIHVESLSAVRHALEREAAILAATRPDLSGIESMRNALLEMHQSQHGSDIFSADVEFHEGLFVASNSSGLIFLARVLRAVLQGTLRFVTLAEERDMVRQLHSDILAAIDARDPEAARLAIDRHFEQLEVLFEKDARHRALEQ</sequence>
<keyword evidence="1" id="KW-0805">Transcription regulation</keyword>
<dbReference type="PANTHER" id="PTHR43537">
    <property type="entry name" value="TRANSCRIPTIONAL REGULATOR, GNTR FAMILY"/>
    <property type="match status" value="1"/>
</dbReference>
<reference evidence="5 6" key="1">
    <citation type="submission" date="2019-05" db="EMBL/GenBank/DDBJ databases">
        <title>Nesterenkonia sp. GY074 isolated from the Southern Atlantic Ocean.</title>
        <authorList>
            <person name="Zhang G."/>
        </authorList>
    </citation>
    <scope>NUCLEOTIDE SEQUENCE [LARGE SCALE GENOMIC DNA]</scope>
    <source>
        <strain evidence="5 6">GY074</strain>
    </source>
</reference>
<proteinExistence type="predicted"/>
<gene>
    <name evidence="5" type="ORF">FEF26_06435</name>
</gene>
<dbReference type="EMBL" id="VAVZ01000014">
    <property type="protein sequence ID" value="TLP98026.1"/>
    <property type="molecule type" value="Genomic_DNA"/>
</dbReference>
<dbReference type="SUPFAM" id="SSF48008">
    <property type="entry name" value="GntR ligand-binding domain-like"/>
    <property type="match status" value="1"/>
</dbReference>
<dbReference type="Proteomes" id="UP000310458">
    <property type="component" value="Unassembled WGS sequence"/>
</dbReference>
<dbReference type="Gene3D" id="1.20.120.530">
    <property type="entry name" value="GntR ligand-binding domain-like"/>
    <property type="match status" value="1"/>
</dbReference>
<organism evidence="5 6">
    <name type="scientific">Nesterenkonia salmonea</name>
    <dbReference type="NCBI Taxonomy" id="1804987"/>
    <lineage>
        <taxon>Bacteria</taxon>
        <taxon>Bacillati</taxon>
        <taxon>Actinomycetota</taxon>
        <taxon>Actinomycetes</taxon>
        <taxon>Micrococcales</taxon>
        <taxon>Micrococcaceae</taxon>
        <taxon>Nesterenkonia</taxon>
    </lineage>
</organism>
<dbReference type="PANTHER" id="PTHR43537:SF5">
    <property type="entry name" value="UXU OPERON TRANSCRIPTIONAL REGULATOR"/>
    <property type="match status" value="1"/>
</dbReference>
<dbReference type="PROSITE" id="PS00519">
    <property type="entry name" value="HTH_ASNC_1"/>
    <property type="match status" value="1"/>
</dbReference>
<keyword evidence="3" id="KW-0804">Transcription</keyword>
<evidence type="ECO:0000259" key="4">
    <source>
        <dbReference type="PROSITE" id="PS50949"/>
    </source>
</evidence>
<keyword evidence="2" id="KW-0238">DNA-binding</keyword>
<evidence type="ECO:0000313" key="5">
    <source>
        <dbReference type="EMBL" id="TLP98026.1"/>
    </source>
</evidence>
<comment type="caution">
    <text evidence="5">The sequence shown here is derived from an EMBL/GenBank/DDBJ whole genome shotgun (WGS) entry which is preliminary data.</text>
</comment>
<dbReference type="InterPro" id="IPR036390">
    <property type="entry name" value="WH_DNA-bd_sf"/>
</dbReference>
<dbReference type="Gene3D" id="1.10.10.10">
    <property type="entry name" value="Winged helix-like DNA-binding domain superfamily/Winged helix DNA-binding domain"/>
    <property type="match status" value="1"/>
</dbReference>
<accession>A0A5R9BBK9</accession>
<evidence type="ECO:0000256" key="2">
    <source>
        <dbReference type="ARBA" id="ARBA00023125"/>
    </source>
</evidence>
<dbReference type="GO" id="GO:0003700">
    <property type="term" value="F:DNA-binding transcription factor activity"/>
    <property type="evidence" value="ECO:0007669"/>
    <property type="project" value="InterPro"/>
</dbReference>
<name>A0A5R9BBK9_9MICC</name>
<dbReference type="SUPFAM" id="SSF46785">
    <property type="entry name" value="Winged helix' DNA-binding domain"/>
    <property type="match status" value="1"/>
</dbReference>
<dbReference type="Pfam" id="PF07729">
    <property type="entry name" value="FCD"/>
    <property type="match status" value="1"/>
</dbReference>
<protein>
    <submittedName>
        <fullName evidence="5">FadR family transcriptional regulator</fullName>
    </submittedName>
</protein>
<evidence type="ECO:0000256" key="3">
    <source>
        <dbReference type="ARBA" id="ARBA00023163"/>
    </source>
</evidence>
<dbReference type="OrthoDB" id="7989071at2"/>
<dbReference type="GO" id="GO:0003677">
    <property type="term" value="F:DNA binding"/>
    <property type="evidence" value="ECO:0007669"/>
    <property type="project" value="UniProtKB-KW"/>
</dbReference>
<dbReference type="InterPro" id="IPR011711">
    <property type="entry name" value="GntR_C"/>
</dbReference>
<evidence type="ECO:0000256" key="1">
    <source>
        <dbReference type="ARBA" id="ARBA00023015"/>
    </source>
</evidence>
<dbReference type="SMART" id="SM00895">
    <property type="entry name" value="FCD"/>
    <property type="match status" value="1"/>
</dbReference>
<dbReference type="PROSITE" id="PS50949">
    <property type="entry name" value="HTH_GNTR"/>
    <property type="match status" value="1"/>
</dbReference>
<dbReference type="AlphaFoldDB" id="A0A5R9BBK9"/>
<keyword evidence="6" id="KW-1185">Reference proteome</keyword>
<feature type="domain" description="HTH gntR-type" evidence="4">
    <location>
        <begin position="36"/>
        <end position="106"/>
    </location>
</feature>
<dbReference type="PRINTS" id="PR00035">
    <property type="entry name" value="HTHGNTR"/>
</dbReference>
<dbReference type="InterPro" id="IPR036388">
    <property type="entry name" value="WH-like_DNA-bd_sf"/>
</dbReference>
<dbReference type="Pfam" id="PF00392">
    <property type="entry name" value="GntR"/>
    <property type="match status" value="1"/>
</dbReference>
<dbReference type="InterPro" id="IPR000524">
    <property type="entry name" value="Tscrpt_reg_HTH_GntR"/>
</dbReference>
<dbReference type="SMART" id="SM00345">
    <property type="entry name" value="HTH_GNTR"/>
    <property type="match status" value="1"/>
</dbReference>